<dbReference type="Proteomes" id="UP000015453">
    <property type="component" value="Unassembled WGS sequence"/>
</dbReference>
<name>S8E3W0_9LAMI</name>
<comment type="caution">
    <text evidence="1">The sequence shown here is derived from an EMBL/GenBank/DDBJ whole genome shotgun (WGS) entry which is preliminary data.</text>
</comment>
<proteinExistence type="predicted"/>
<evidence type="ECO:0000313" key="1">
    <source>
        <dbReference type="EMBL" id="EPS66957.1"/>
    </source>
</evidence>
<keyword evidence="2" id="KW-1185">Reference proteome</keyword>
<reference evidence="1 2" key="1">
    <citation type="journal article" date="2013" name="BMC Genomics">
        <title>The miniature genome of a carnivorous plant Genlisea aurea contains a low number of genes and short non-coding sequences.</title>
        <authorList>
            <person name="Leushkin E.V."/>
            <person name="Sutormin R.A."/>
            <person name="Nabieva E.R."/>
            <person name="Penin A.A."/>
            <person name="Kondrashov A.S."/>
            <person name="Logacheva M.D."/>
        </authorList>
    </citation>
    <scope>NUCLEOTIDE SEQUENCE [LARGE SCALE GENOMIC DNA]</scope>
</reference>
<evidence type="ECO:0000313" key="2">
    <source>
        <dbReference type="Proteomes" id="UP000015453"/>
    </source>
</evidence>
<sequence length="102" mass="11096">MGNEEGGGAAMSAMKRYCRKIVEKVVTGKSKTPEKEKKKKDLGSSSPVLCDGLFRVPGRKTEATTGGGSVLNGEESLVLCHHHHHHIAAQSHFRMRQPGIFL</sequence>
<protein>
    <submittedName>
        <fullName evidence="1">Uncharacterized protein</fullName>
    </submittedName>
</protein>
<dbReference type="AlphaFoldDB" id="S8E3W0"/>
<organism evidence="1 2">
    <name type="scientific">Genlisea aurea</name>
    <dbReference type="NCBI Taxonomy" id="192259"/>
    <lineage>
        <taxon>Eukaryota</taxon>
        <taxon>Viridiplantae</taxon>
        <taxon>Streptophyta</taxon>
        <taxon>Embryophyta</taxon>
        <taxon>Tracheophyta</taxon>
        <taxon>Spermatophyta</taxon>
        <taxon>Magnoliopsida</taxon>
        <taxon>eudicotyledons</taxon>
        <taxon>Gunneridae</taxon>
        <taxon>Pentapetalae</taxon>
        <taxon>asterids</taxon>
        <taxon>lamiids</taxon>
        <taxon>Lamiales</taxon>
        <taxon>Lentibulariaceae</taxon>
        <taxon>Genlisea</taxon>
    </lineage>
</organism>
<dbReference type="EMBL" id="AUSU01003382">
    <property type="protein sequence ID" value="EPS66957.1"/>
    <property type="molecule type" value="Genomic_DNA"/>
</dbReference>
<gene>
    <name evidence="1" type="ORF">M569_07822</name>
</gene>
<accession>S8E3W0</accession>